<reference evidence="1 2" key="1">
    <citation type="submission" date="2020-01" db="EMBL/GenBank/DDBJ databases">
        <title>A novel Bacillus sp. from Pasinler.</title>
        <authorList>
            <person name="Adiguzel A."/>
            <person name="Ay H."/>
            <person name="Baltaci M.O."/>
        </authorList>
    </citation>
    <scope>NUCLEOTIDE SEQUENCE [LARGE SCALE GENOMIC DNA]</scope>
    <source>
        <strain evidence="1 2">P1</strain>
    </source>
</reference>
<organism evidence="1 2">
    <name type="scientific">Pallidibacillus pasinlerensis</name>
    <dbReference type="NCBI Taxonomy" id="2703818"/>
    <lineage>
        <taxon>Bacteria</taxon>
        <taxon>Bacillati</taxon>
        <taxon>Bacillota</taxon>
        <taxon>Bacilli</taxon>
        <taxon>Bacillales</taxon>
        <taxon>Bacillaceae</taxon>
        <taxon>Pallidibacillus</taxon>
    </lineage>
</organism>
<accession>A0ABX0A1B2</accession>
<dbReference type="EMBL" id="JAACYS010000016">
    <property type="protein sequence ID" value="NCU17203.1"/>
    <property type="molecule type" value="Genomic_DNA"/>
</dbReference>
<sequence>MTSEILCITNIFAKTKWNMPLIKKWHKELTSSLEVIEEQDLEKVAQRLTKTIWISLDGYIIENKV</sequence>
<comment type="caution">
    <text evidence="1">The sequence shown here is derived from an EMBL/GenBank/DDBJ whole genome shotgun (WGS) entry which is preliminary data.</text>
</comment>
<gene>
    <name evidence="1" type="ORF">GW534_05375</name>
</gene>
<keyword evidence="2" id="KW-1185">Reference proteome</keyword>
<dbReference type="RefSeq" id="WP_161920038.1">
    <property type="nucleotide sequence ID" value="NZ_JAACYS010000016.1"/>
</dbReference>
<dbReference type="Proteomes" id="UP000743899">
    <property type="component" value="Unassembled WGS sequence"/>
</dbReference>
<name>A0ABX0A1B2_9BACI</name>
<protein>
    <submittedName>
        <fullName evidence="1">Uncharacterized protein</fullName>
    </submittedName>
</protein>
<evidence type="ECO:0000313" key="2">
    <source>
        <dbReference type="Proteomes" id="UP000743899"/>
    </source>
</evidence>
<proteinExistence type="predicted"/>
<evidence type="ECO:0000313" key="1">
    <source>
        <dbReference type="EMBL" id="NCU17203.1"/>
    </source>
</evidence>